<protein>
    <recommendedName>
        <fullName evidence="3">DUF2284 domain-containing protein</fullName>
    </recommendedName>
</protein>
<gene>
    <name evidence="2" type="ORF">LCGC14_1029500</name>
</gene>
<dbReference type="InterPro" id="IPR019271">
    <property type="entry name" value="DUF2284_metal-binding"/>
</dbReference>
<name>A0A0F9QD33_9ZZZZ</name>
<comment type="caution">
    <text evidence="2">The sequence shown here is derived from an EMBL/GenBank/DDBJ whole genome shotgun (WGS) entry which is preliminary data.</text>
</comment>
<feature type="region of interest" description="Disordered" evidence="1">
    <location>
        <begin position="1"/>
        <end position="35"/>
    </location>
</feature>
<evidence type="ECO:0008006" key="3">
    <source>
        <dbReference type="Google" id="ProtNLM"/>
    </source>
</evidence>
<accession>A0A0F9QD33</accession>
<proteinExistence type="predicted"/>
<evidence type="ECO:0000256" key="1">
    <source>
        <dbReference type="SAM" id="MobiDB-lite"/>
    </source>
</evidence>
<dbReference type="Pfam" id="PF10050">
    <property type="entry name" value="DUF2284"/>
    <property type="match status" value="1"/>
</dbReference>
<sequence length="261" mass="29350">MGREAIPEVDREWSKIEYKRRPTMPKQKDRPPSPIVMEPNEEILNELLKRSNDIINDAITRQNSKGTGHATRITTDKIVMDPRVRWKCRIPICFGYGMTLNCPPHSPTTEEMTEIVNSYKEAILITFNPPPKNAVFPDYPIAAPEDINLLNQMVCRIEADATYLGYYLAMGFKGGPCCGCGFLSPQYLRDSFKRNKLPACPSLEGEMCPQYLKARPALEACGVDVFATAIKCGEKSAYVINPEHPKESVPYAVWHGIVLVV</sequence>
<feature type="compositionally biased region" description="Basic and acidic residues" evidence="1">
    <location>
        <begin position="1"/>
        <end position="31"/>
    </location>
</feature>
<dbReference type="EMBL" id="LAZR01004169">
    <property type="protein sequence ID" value="KKN11141.1"/>
    <property type="molecule type" value="Genomic_DNA"/>
</dbReference>
<organism evidence="2">
    <name type="scientific">marine sediment metagenome</name>
    <dbReference type="NCBI Taxonomy" id="412755"/>
    <lineage>
        <taxon>unclassified sequences</taxon>
        <taxon>metagenomes</taxon>
        <taxon>ecological metagenomes</taxon>
    </lineage>
</organism>
<reference evidence="2" key="1">
    <citation type="journal article" date="2015" name="Nature">
        <title>Complex archaea that bridge the gap between prokaryotes and eukaryotes.</title>
        <authorList>
            <person name="Spang A."/>
            <person name="Saw J.H."/>
            <person name="Jorgensen S.L."/>
            <person name="Zaremba-Niedzwiedzka K."/>
            <person name="Martijn J."/>
            <person name="Lind A.E."/>
            <person name="van Eijk R."/>
            <person name="Schleper C."/>
            <person name="Guy L."/>
            <person name="Ettema T.J."/>
        </authorList>
    </citation>
    <scope>NUCLEOTIDE SEQUENCE</scope>
</reference>
<evidence type="ECO:0000313" key="2">
    <source>
        <dbReference type="EMBL" id="KKN11141.1"/>
    </source>
</evidence>
<dbReference type="AlphaFoldDB" id="A0A0F9QD33"/>